<evidence type="ECO:0000256" key="3">
    <source>
        <dbReference type="ARBA" id="ARBA00006462"/>
    </source>
</evidence>
<dbReference type="OrthoDB" id="414175at2759"/>
<dbReference type="RefSeq" id="XP_023167546.2">
    <property type="nucleotide sequence ID" value="XM_023311778.2"/>
</dbReference>
<keyword evidence="9" id="KW-0735">Signal-anchor</keyword>
<reference evidence="15" key="1">
    <citation type="submission" date="2025-08" db="UniProtKB">
        <authorList>
            <consortium name="RefSeq"/>
        </authorList>
    </citation>
    <scope>IDENTIFICATION</scope>
    <source>
        <strain evidence="15">15085-1641.00</strain>
        <tissue evidence="15">Whole body</tissue>
    </source>
</reference>
<evidence type="ECO:0000256" key="8">
    <source>
        <dbReference type="ARBA" id="ARBA00022741"/>
    </source>
</evidence>
<protein>
    <recommendedName>
        <fullName evidence="4">N-acetylgalactosaminide beta-1,3-galactosyltransferase</fullName>
        <ecNumber evidence="4">2.4.1.122</ecNumber>
    </recommendedName>
</protein>
<evidence type="ECO:0000259" key="13">
    <source>
        <dbReference type="Pfam" id="PF02434"/>
    </source>
</evidence>
<keyword evidence="6" id="KW-0808">Transferase</keyword>
<gene>
    <name evidence="15" type="primary">LOC111597210</name>
</gene>
<keyword evidence="7 12" id="KW-0812">Transmembrane</keyword>
<comment type="similarity">
    <text evidence="3">Belongs to the glycosyltransferase 31 family. Beta3-Gal-T subfamily.</text>
</comment>
<name>A0A6J1LR95_DROHY</name>
<dbReference type="UniPathway" id="UPA00378"/>
<dbReference type="EC" id="2.4.1.122" evidence="4"/>
<dbReference type="GO" id="GO:0016263">
    <property type="term" value="F:glycoprotein-N-acetylgalactosamine 3-beta-galactosyltransferase activity"/>
    <property type="evidence" value="ECO:0007669"/>
    <property type="project" value="UniProtKB-EC"/>
</dbReference>
<dbReference type="PANTHER" id="PTHR23033">
    <property type="entry name" value="BETA1,3-GALACTOSYLTRANSFERASE"/>
    <property type="match status" value="1"/>
</dbReference>
<keyword evidence="11 12" id="KW-0472">Membrane</keyword>
<evidence type="ECO:0000256" key="6">
    <source>
        <dbReference type="ARBA" id="ARBA00022679"/>
    </source>
</evidence>
<keyword evidence="14" id="KW-1185">Reference proteome</keyword>
<feature type="domain" description="Fringe-like glycosyltransferase" evidence="13">
    <location>
        <begin position="326"/>
        <end position="487"/>
    </location>
</feature>
<feature type="transmembrane region" description="Helical" evidence="12">
    <location>
        <begin position="12"/>
        <end position="34"/>
    </location>
</feature>
<evidence type="ECO:0000313" key="15">
    <source>
        <dbReference type="RefSeq" id="XP_023167546.2"/>
    </source>
</evidence>
<dbReference type="Pfam" id="PF02434">
    <property type="entry name" value="Fringe"/>
    <property type="match status" value="1"/>
</dbReference>
<dbReference type="Gene3D" id="3.90.550.50">
    <property type="match status" value="1"/>
</dbReference>
<evidence type="ECO:0000256" key="2">
    <source>
        <dbReference type="ARBA" id="ARBA00004922"/>
    </source>
</evidence>
<dbReference type="KEGG" id="dhe:111597210"/>
<organism evidence="14 15">
    <name type="scientific">Drosophila hydei</name>
    <name type="common">Fruit fly</name>
    <dbReference type="NCBI Taxonomy" id="7224"/>
    <lineage>
        <taxon>Eukaryota</taxon>
        <taxon>Metazoa</taxon>
        <taxon>Ecdysozoa</taxon>
        <taxon>Arthropoda</taxon>
        <taxon>Hexapoda</taxon>
        <taxon>Insecta</taxon>
        <taxon>Pterygota</taxon>
        <taxon>Neoptera</taxon>
        <taxon>Endopterygota</taxon>
        <taxon>Diptera</taxon>
        <taxon>Brachycera</taxon>
        <taxon>Muscomorpha</taxon>
        <taxon>Ephydroidea</taxon>
        <taxon>Drosophilidae</taxon>
        <taxon>Drosophila</taxon>
    </lineage>
</organism>
<evidence type="ECO:0000256" key="5">
    <source>
        <dbReference type="ARBA" id="ARBA00022676"/>
    </source>
</evidence>
<dbReference type="AlphaFoldDB" id="A0A6J1LR95"/>
<keyword evidence="5" id="KW-0328">Glycosyltransferase</keyword>
<dbReference type="GO" id="GO:0000166">
    <property type="term" value="F:nucleotide binding"/>
    <property type="evidence" value="ECO:0007669"/>
    <property type="project" value="UniProtKB-KW"/>
</dbReference>
<keyword evidence="8" id="KW-0547">Nucleotide-binding</keyword>
<dbReference type="InterPro" id="IPR026050">
    <property type="entry name" value="C1GALT1/C1GALT1_chp1"/>
</dbReference>
<sequence>MLMQSLKRLLGHTVLALLICCFVWFILLELYLFAFSTSGIAIKDYLDTPYKESIREVNVGNRNETWDNRSIANKLYHKVRIHCLLHFTSDRERVKAQHILRTWGTRCNQVHISEAPRVIDAYRLIARKHYDDLDWLLHVHVDSYVIMENLRYQLASYQADRKIYFSAFHAAYLYAHVSLKDTTDYIFSRSALQQVLRSTNYLADMEQGPNEQLYPFQVPPEILPFALRSYFWNWPFIYQFVYSNKDFDSAMEMPIILPYVDLDQLYMLDFMLYHLRPYGYVNGMPALPEASVMQQPALAVNDTVRNQLYKHVRILCMVFTYPHKYEQVVGTIRKTWARHCNKLIVFSTQMPRNQNFEDVYTVALNVSEGYKHLWGKTKAAFRHVYTHHLHEADWFYKIDDDTYAIIDNMRYMLYAQSADQPIYFGCSFQSDNREPIYMSGGSGYVLSRAAVRCLVENGIDNNLCNRKSTGAEDYELGRCLNKLNVVAGDSRDDFQRHRFLPLGLPKFLVPGIIDNKFWIFSYMYYTLKKGIECCSSYIIAIHYVVYYQMFIYEYFLYKMRPYGIILGHEPLANCSLGGI</sequence>
<keyword evidence="10 12" id="KW-1133">Transmembrane helix</keyword>
<evidence type="ECO:0000313" key="14">
    <source>
        <dbReference type="Proteomes" id="UP000504633"/>
    </source>
</evidence>
<evidence type="ECO:0000256" key="4">
    <source>
        <dbReference type="ARBA" id="ARBA00012557"/>
    </source>
</evidence>
<dbReference type="InterPro" id="IPR003378">
    <property type="entry name" value="Fringe-like_glycosylTrfase"/>
</dbReference>
<dbReference type="GO" id="GO:0016020">
    <property type="term" value="C:membrane"/>
    <property type="evidence" value="ECO:0007669"/>
    <property type="project" value="UniProtKB-SubCell"/>
</dbReference>
<evidence type="ECO:0000256" key="11">
    <source>
        <dbReference type="ARBA" id="ARBA00023136"/>
    </source>
</evidence>
<dbReference type="GeneID" id="111597210"/>
<accession>A0A6J1LR95</accession>
<evidence type="ECO:0000256" key="10">
    <source>
        <dbReference type="ARBA" id="ARBA00022989"/>
    </source>
</evidence>
<evidence type="ECO:0000256" key="1">
    <source>
        <dbReference type="ARBA" id="ARBA00004606"/>
    </source>
</evidence>
<proteinExistence type="inferred from homology"/>
<evidence type="ECO:0000256" key="9">
    <source>
        <dbReference type="ARBA" id="ARBA00022968"/>
    </source>
</evidence>
<comment type="pathway">
    <text evidence="2">Protein modification; protein glycosylation.</text>
</comment>
<dbReference type="PANTHER" id="PTHR23033:SF14">
    <property type="entry name" value="GLYCOPROTEIN-N-ACETYLGALACTOSAMINE 3-BETA-GALACTOSYLTRANSFERASE 1-RELATED"/>
    <property type="match status" value="1"/>
</dbReference>
<dbReference type="Proteomes" id="UP000504633">
    <property type="component" value="Unplaced"/>
</dbReference>
<evidence type="ECO:0000256" key="7">
    <source>
        <dbReference type="ARBA" id="ARBA00022692"/>
    </source>
</evidence>
<comment type="subcellular location">
    <subcellularLocation>
        <location evidence="1">Membrane</location>
        <topology evidence="1">Single-pass type II membrane protein</topology>
    </subcellularLocation>
</comment>
<evidence type="ECO:0000256" key="12">
    <source>
        <dbReference type="SAM" id="Phobius"/>
    </source>
</evidence>
<dbReference type="OMA" id="HLRPYGH"/>